<feature type="non-terminal residue" evidence="11">
    <location>
        <position position="1"/>
    </location>
</feature>
<evidence type="ECO:0000256" key="5">
    <source>
        <dbReference type="ARBA" id="ARBA00023175"/>
    </source>
</evidence>
<gene>
    <name evidence="11" type="primary">LOC112463468</name>
</gene>
<dbReference type="GO" id="GO:0008017">
    <property type="term" value="F:microtubule binding"/>
    <property type="evidence" value="ECO:0007669"/>
    <property type="project" value="InterPro"/>
</dbReference>
<dbReference type="RefSeq" id="XP_024885662.1">
    <property type="nucleotide sequence ID" value="XM_025029894.1"/>
</dbReference>
<name>A0A6J1QT64_9HYME</name>
<reference evidence="11" key="1">
    <citation type="submission" date="2025-08" db="UniProtKB">
        <authorList>
            <consortium name="RefSeq"/>
        </authorList>
    </citation>
    <scope>IDENTIFICATION</scope>
    <source>
        <tissue evidence="11">Whole body</tissue>
    </source>
</reference>
<proteinExistence type="inferred from homology"/>
<feature type="domain" description="Kinesin motor" evidence="9">
    <location>
        <begin position="138"/>
        <end position="479"/>
    </location>
</feature>
<dbReference type="PANTHER" id="PTHR47972:SF45">
    <property type="entry name" value="PROTEIN CLARET SEGREGATIONAL"/>
    <property type="match status" value="1"/>
</dbReference>
<evidence type="ECO:0000256" key="1">
    <source>
        <dbReference type="ARBA" id="ARBA00004245"/>
    </source>
</evidence>
<organism evidence="10 11">
    <name type="scientific">Temnothorax curvispinosus</name>
    <dbReference type="NCBI Taxonomy" id="300111"/>
    <lineage>
        <taxon>Eukaryota</taxon>
        <taxon>Metazoa</taxon>
        <taxon>Ecdysozoa</taxon>
        <taxon>Arthropoda</taxon>
        <taxon>Hexapoda</taxon>
        <taxon>Insecta</taxon>
        <taxon>Pterygota</taxon>
        <taxon>Neoptera</taxon>
        <taxon>Endopterygota</taxon>
        <taxon>Hymenoptera</taxon>
        <taxon>Apocrita</taxon>
        <taxon>Aculeata</taxon>
        <taxon>Formicoidea</taxon>
        <taxon>Formicidae</taxon>
        <taxon>Myrmicinae</taxon>
        <taxon>Temnothorax</taxon>
    </lineage>
</organism>
<evidence type="ECO:0000256" key="6">
    <source>
        <dbReference type="ARBA" id="ARBA00023212"/>
    </source>
</evidence>
<evidence type="ECO:0000256" key="3">
    <source>
        <dbReference type="ARBA" id="ARBA00022741"/>
    </source>
</evidence>
<dbReference type="GO" id="GO:0007018">
    <property type="term" value="P:microtubule-based movement"/>
    <property type="evidence" value="ECO:0007669"/>
    <property type="project" value="InterPro"/>
</dbReference>
<dbReference type="InterPro" id="IPR001752">
    <property type="entry name" value="Kinesin_motor_dom"/>
</dbReference>
<dbReference type="GO" id="GO:0005524">
    <property type="term" value="F:ATP binding"/>
    <property type="evidence" value="ECO:0007669"/>
    <property type="project" value="UniProtKB-UniRule"/>
</dbReference>
<dbReference type="GeneID" id="112463468"/>
<dbReference type="SMART" id="SM00129">
    <property type="entry name" value="KISc"/>
    <property type="match status" value="1"/>
</dbReference>
<evidence type="ECO:0000313" key="10">
    <source>
        <dbReference type="Proteomes" id="UP000504618"/>
    </source>
</evidence>
<keyword evidence="5 7" id="KW-0505">Motor protein</keyword>
<dbReference type="InterPro" id="IPR036961">
    <property type="entry name" value="Kinesin_motor_dom_sf"/>
</dbReference>
<dbReference type="OrthoDB" id="3176171at2759"/>
<evidence type="ECO:0000256" key="4">
    <source>
        <dbReference type="ARBA" id="ARBA00022840"/>
    </source>
</evidence>
<dbReference type="Pfam" id="PF00225">
    <property type="entry name" value="Kinesin"/>
    <property type="match status" value="1"/>
</dbReference>
<dbReference type="PRINTS" id="PR00380">
    <property type="entry name" value="KINESINHEAVY"/>
</dbReference>
<protein>
    <submittedName>
        <fullName evidence="11">Protein claret segregational-like</fullName>
    </submittedName>
</protein>
<dbReference type="AlphaFoldDB" id="A0A6J1QT64"/>
<sequence length="509" mass="57741">VRKRRVRVRDYCRCKTGCRRTNCKCISNRIKCTENCDCQLEKNAAGCNNPFSQENDEAVDSSNATETASSQEAIIANLKAELISKTELNNKLNKLNEDLRSENEDLRSENEELQNLNQKMDKERRKLLHYVIHEMKDNIKVFCRWRPRTPEETKQMKALCNISFIDDCTIEVGKSDGSDAMSCSGNKLQGTKQKFSFNKVFAPNASQADVFEELSLLVQSAIEGYNVCVFAYGQTGSGKTYTMEGKSELETEGMMPRTVRYIFSEMEHLKRLGWKYRIEASFLEIYNDNIVDLLDSEPKTHEIRMVDNKGQDLCVSNLQIKEIHSPEELHEYLRTAQHNREVAATQSNKRSSRSHLVARMRLIGTRVTKQGSISTIGNLNLVDLAGCERLTTERPPSPNRELAAAKYINTSLANLGNVILALSKKQEHVPYRNSKLTRLLEPYLGGNSKTLMLLNVSPLDEHLNETLNSLKFGSNIANNCKTSGSIKRPSPRIEKRKNVTYLGVSPLRD</sequence>
<keyword evidence="6" id="KW-0206">Cytoskeleton</keyword>
<keyword evidence="2" id="KW-0493">Microtubule</keyword>
<comment type="similarity">
    <text evidence="7">Belongs to the TRAFAC class myosin-kinesin ATPase superfamily. Kinesin family.</text>
</comment>
<dbReference type="PANTHER" id="PTHR47972">
    <property type="entry name" value="KINESIN-LIKE PROTEIN KLP-3"/>
    <property type="match status" value="1"/>
</dbReference>
<keyword evidence="6" id="KW-0963">Cytoplasm</keyword>
<dbReference type="Gene3D" id="3.40.850.10">
    <property type="entry name" value="Kinesin motor domain"/>
    <property type="match status" value="1"/>
</dbReference>
<feature type="coiled-coil region" evidence="8">
    <location>
        <begin position="75"/>
        <end position="126"/>
    </location>
</feature>
<dbReference type="GO" id="GO:0005874">
    <property type="term" value="C:microtubule"/>
    <property type="evidence" value="ECO:0007669"/>
    <property type="project" value="UniProtKB-KW"/>
</dbReference>
<comment type="subcellular location">
    <subcellularLocation>
        <location evidence="1">Cytoplasm</location>
        <location evidence="1">Cytoskeleton</location>
    </subcellularLocation>
</comment>
<evidence type="ECO:0000256" key="2">
    <source>
        <dbReference type="ARBA" id="ARBA00022701"/>
    </source>
</evidence>
<dbReference type="Proteomes" id="UP000504618">
    <property type="component" value="Unplaced"/>
</dbReference>
<feature type="binding site" evidence="7">
    <location>
        <begin position="233"/>
        <end position="240"/>
    </location>
    <ligand>
        <name>ATP</name>
        <dbReference type="ChEBI" id="CHEBI:30616"/>
    </ligand>
</feature>
<keyword evidence="8" id="KW-0175">Coiled coil</keyword>
<evidence type="ECO:0000259" key="9">
    <source>
        <dbReference type="PROSITE" id="PS50067"/>
    </source>
</evidence>
<keyword evidence="10" id="KW-1185">Reference proteome</keyword>
<evidence type="ECO:0000313" key="11">
    <source>
        <dbReference type="RefSeq" id="XP_024885662.1"/>
    </source>
</evidence>
<dbReference type="InterPro" id="IPR027417">
    <property type="entry name" value="P-loop_NTPase"/>
</dbReference>
<dbReference type="InterPro" id="IPR027640">
    <property type="entry name" value="Kinesin-like_fam"/>
</dbReference>
<keyword evidence="3 7" id="KW-0547">Nucleotide-binding</keyword>
<evidence type="ECO:0000256" key="7">
    <source>
        <dbReference type="PROSITE-ProRule" id="PRU00283"/>
    </source>
</evidence>
<evidence type="ECO:0000256" key="8">
    <source>
        <dbReference type="SAM" id="Coils"/>
    </source>
</evidence>
<dbReference type="GO" id="GO:0003777">
    <property type="term" value="F:microtubule motor activity"/>
    <property type="evidence" value="ECO:0007669"/>
    <property type="project" value="InterPro"/>
</dbReference>
<accession>A0A6J1QT64</accession>
<dbReference type="SUPFAM" id="SSF52540">
    <property type="entry name" value="P-loop containing nucleoside triphosphate hydrolases"/>
    <property type="match status" value="1"/>
</dbReference>
<keyword evidence="4 7" id="KW-0067">ATP-binding</keyword>
<dbReference type="PROSITE" id="PS50067">
    <property type="entry name" value="KINESIN_MOTOR_2"/>
    <property type="match status" value="1"/>
</dbReference>